<feature type="region of interest" description="Disordered" evidence="1">
    <location>
        <begin position="329"/>
        <end position="355"/>
    </location>
</feature>
<gene>
    <name evidence="2" type="ORF">DFH08DRAFT_971397</name>
</gene>
<keyword evidence="3" id="KW-1185">Reference proteome</keyword>
<name>A0AAD6ZCZ2_9AGAR</name>
<feature type="compositionally biased region" description="Low complexity" evidence="1">
    <location>
        <begin position="651"/>
        <end position="671"/>
    </location>
</feature>
<reference evidence="2" key="1">
    <citation type="submission" date="2023-03" db="EMBL/GenBank/DDBJ databases">
        <title>Massive genome expansion in bonnet fungi (Mycena s.s.) driven by repeated elements and novel gene families across ecological guilds.</title>
        <authorList>
            <consortium name="Lawrence Berkeley National Laboratory"/>
            <person name="Harder C.B."/>
            <person name="Miyauchi S."/>
            <person name="Viragh M."/>
            <person name="Kuo A."/>
            <person name="Thoen E."/>
            <person name="Andreopoulos B."/>
            <person name="Lu D."/>
            <person name="Skrede I."/>
            <person name="Drula E."/>
            <person name="Henrissat B."/>
            <person name="Morin E."/>
            <person name="Kohler A."/>
            <person name="Barry K."/>
            <person name="LaButti K."/>
            <person name="Morin E."/>
            <person name="Salamov A."/>
            <person name="Lipzen A."/>
            <person name="Mereny Z."/>
            <person name="Hegedus B."/>
            <person name="Baldrian P."/>
            <person name="Stursova M."/>
            <person name="Weitz H."/>
            <person name="Taylor A."/>
            <person name="Grigoriev I.V."/>
            <person name="Nagy L.G."/>
            <person name="Martin F."/>
            <person name="Kauserud H."/>
        </authorList>
    </citation>
    <scope>NUCLEOTIDE SEQUENCE</scope>
    <source>
        <strain evidence="2">CBHHK002</strain>
    </source>
</reference>
<organism evidence="2 3">
    <name type="scientific">Mycena albidolilacea</name>
    <dbReference type="NCBI Taxonomy" id="1033008"/>
    <lineage>
        <taxon>Eukaryota</taxon>
        <taxon>Fungi</taxon>
        <taxon>Dikarya</taxon>
        <taxon>Basidiomycota</taxon>
        <taxon>Agaricomycotina</taxon>
        <taxon>Agaricomycetes</taxon>
        <taxon>Agaricomycetidae</taxon>
        <taxon>Agaricales</taxon>
        <taxon>Marasmiineae</taxon>
        <taxon>Mycenaceae</taxon>
        <taxon>Mycena</taxon>
    </lineage>
</organism>
<sequence length="799" mass="85741">MAPPQWATPPQLEYLNQMLITYREARSNSRSAARFWLTLFDGWFSRFPVKTQSGLVHGAGAEPFNEAELRMIGDATKKMQRCLRTWFIWRAKKRAVANNGRSNSQLFQILKRKKKTHPLRAVEVYQKICRAKIRGGAKAAGGAEPEWTDMAGEGIEADEQKAEAEAVERVRRNRVARMSMLRTTALEAEVLVQMEEMNVERALGLRDNVSGPRLPEEYQHAIDQLPEVVARFTGAVEEETGWMGVFMAGGPMPNRDGAISIKTFCFGATPNGADFAATHSNFGEVKGEFGKFLKRAFHTSRAVPGGLIPFDSDVGSNEADVAPAPQIKPKRLRRKKPTAAISTAVSPPSPPTAVTTAHTVPTLAPSALATDYSIPDGFDQALLDIVTDFGATAVEQPPWTSQPALGWDDIVPGEDPDTASPWNGLSLPSTQVEENAVLPLPVAGPVAGPINVGALFAVYREVGGSPGRALRGTQTSDPASAVPLANLGVTSARRASATITTPTLAGSPTSSEPIVTPTTPTNGPPRSAAALAVWNARWREDSCTADPVPASEAASPSLREDPPPPPSPEVPEFPESRPRANVPHGHPLAPTKKVTAKKAPAKASGRRRGRPRKNASAVAEEEEEEEGGEEGEEEGGAKEVLVPPPLPPLPQSSSQMPLAVASLTSATAAAETARIRVEEQRLRQDRTEQLRISKALEKKAAEAEAATARRRNPAGGAEVVVVTRPQRYRAPARNPDGSPIVREVSKKRGDTGGSRLAIPLSDPNTRQVATDTALLEDLKKGKRKAADAPAAPKRKKARR</sequence>
<evidence type="ECO:0000313" key="3">
    <source>
        <dbReference type="Proteomes" id="UP001218218"/>
    </source>
</evidence>
<feature type="region of interest" description="Disordered" evidence="1">
    <location>
        <begin position="702"/>
        <end position="799"/>
    </location>
</feature>
<protein>
    <submittedName>
        <fullName evidence="2">Uncharacterized protein</fullName>
    </submittedName>
</protein>
<proteinExistence type="predicted"/>
<evidence type="ECO:0000313" key="2">
    <source>
        <dbReference type="EMBL" id="KAJ7318327.1"/>
    </source>
</evidence>
<feature type="compositionally biased region" description="Basic residues" evidence="1">
    <location>
        <begin position="594"/>
        <end position="613"/>
    </location>
</feature>
<feature type="compositionally biased region" description="Low complexity" evidence="1">
    <location>
        <begin position="338"/>
        <end position="355"/>
    </location>
</feature>
<comment type="caution">
    <text evidence="2">The sequence shown here is derived from an EMBL/GenBank/DDBJ whole genome shotgun (WGS) entry which is preliminary data.</text>
</comment>
<feature type="region of interest" description="Disordered" evidence="1">
    <location>
        <begin position="542"/>
        <end position="671"/>
    </location>
</feature>
<dbReference type="EMBL" id="JARIHO010000058">
    <property type="protein sequence ID" value="KAJ7318327.1"/>
    <property type="molecule type" value="Genomic_DNA"/>
</dbReference>
<feature type="compositionally biased region" description="Acidic residues" evidence="1">
    <location>
        <begin position="619"/>
        <end position="634"/>
    </location>
</feature>
<dbReference type="AlphaFoldDB" id="A0AAD6ZCZ2"/>
<accession>A0AAD6ZCZ2</accession>
<feature type="region of interest" description="Disordered" evidence="1">
    <location>
        <begin position="498"/>
        <end position="527"/>
    </location>
</feature>
<feature type="compositionally biased region" description="Polar residues" evidence="1">
    <location>
        <begin position="504"/>
        <end position="521"/>
    </location>
</feature>
<evidence type="ECO:0000256" key="1">
    <source>
        <dbReference type="SAM" id="MobiDB-lite"/>
    </source>
</evidence>
<dbReference type="Proteomes" id="UP001218218">
    <property type="component" value="Unassembled WGS sequence"/>
</dbReference>